<evidence type="ECO:0000256" key="5">
    <source>
        <dbReference type="ARBA" id="ARBA00022989"/>
    </source>
</evidence>
<dbReference type="GO" id="GO:0016020">
    <property type="term" value="C:membrane"/>
    <property type="evidence" value="ECO:0007669"/>
    <property type="project" value="UniProtKB-SubCell"/>
</dbReference>
<keyword evidence="4" id="KW-0125">Carotenoid biosynthesis</keyword>
<evidence type="ECO:0000256" key="6">
    <source>
        <dbReference type="ARBA" id="ARBA00023136"/>
    </source>
</evidence>
<gene>
    <name evidence="10" type="ORF">AUJ27_00865</name>
</gene>
<feature type="transmembrane region" description="Helical" evidence="8">
    <location>
        <begin position="34"/>
        <end position="52"/>
    </location>
</feature>
<evidence type="ECO:0000256" key="4">
    <source>
        <dbReference type="ARBA" id="ARBA00022746"/>
    </source>
</evidence>
<evidence type="ECO:0000256" key="2">
    <source>
        <dbReference type="ARBA" id="ARBA00004829"/>
    </source>
</evidence>
<evidence type="ECO:0000256" key="8">
    <source>
        <dbReference type="SAM" id="Phobius"/>
    </source>
</evidence>
<dbReference type="GO" id="GO:0045436">
    <property type="term" value="F:lycopene beta cyclase activity"/>
    <property type="evidence" value="ECO:0007669"/>
    <property type="project" value="UniProtKB-ARBA"/>
</dbReference>
<feature type="transmembrane region" description="Helical" evidence="8">
    <location>
        <begin position="6"/>
        <end position="22"/>
    </location>
</feature>
<dbReference type="InterPro" id="IPR017825">
    <property type="entry name" value="Lycopene_cyclase_dom"/>
</dbReference>
<comment type="pathway">
    <text evidence="2">Carotenoid biosynthesis.</text>
</comment>
<feature type="transmembrane region" description="Helical" evidence="8">
    <location>
        <begin position="107"/>
        <end position="126"/>
    </location>
</feature>
<dbReference type="GO" id="GO:0016117">
    <property type="term" value="P:carotenoid biosynthetic process"/>
    <property type="evidence" value="ECO:0007669"/>
    <property type="project" value="UniProtKB-KW"/>
</dbReference>
<evidence type="ECO:0000313" key="11">
    <source>
        <dbReference type="Proteomes" id="UP000183192"/>
    </source>
</evidence>
<dbReference type="Proteomes" id="UP000183192">
    <property type="component" value="Unassembled WGS sequence"/>
</dbReference>
<evidence type="ECO:0000259" key="9">
    <source>
        <dbReference type="Pfam" id="PF18916"/>
    </source>
</evidence>
<dbReference type="EMBL" id="MNUU01000015">
    <property type="protein sequence ID" value="OIO08368.1"/>
    <property type="molecule type" value="Genomic_DNA"/>
</dbReference>
<accession>A0A1J4TA48</accession>
<dbReference type="GO" id="GO:0016872">
    <property type="term" value="F:intramolecular lyase activity"/>
    <property type="evidence" value="ECO:0007669"/>
    <property type="project" value="InterPro"/>
</dbReference>
<name>A0A1J4TA48_9BACT</name>
<protein>
    <recommendedName>
        <fullName evidence="9">Lycopene cyclase domain-containing protein</fullName>
    </recommendedName>
</protein>
<proteinExistence type="predicted"/>
<evidence type="ECO:0000256" key="3">
    <source>
        <dbReference type="ARBA" id="ARBA00022692"/>
    </source>
</evidence>
<reference evidence="10 11" key="1">
    <citation type="journal article" date="2016" name="Environ. Microbiol.">
        <title>Genomic resolution of a cold subsurface aquifer community provides metabolic insights for novel microbes adapted to high CO concentrations.</title>
        <authorList>
            <person name="Probst A.J."/>
            <person name="Castelle C.J."/>
            <person name="Singh A."/>
            <person name="Brown C.T."/>
            <person name="Anantharaman K."/>
            <person name="Sharon I."/>
            <person name="Hug L.A."/>
            <person name="Burstein D."/>
            <person name="Emerson J.B."/>
            <person name="Thomas B.C."/>
            <person name="Banfield J.F."/>
        </authorList>
    </citation>
    <scope>NUCLEOTIDE SEQUENCE [LARGE SCALE GENOMIC DNA]</scope>
    <source>
        <strain evidence="10">CG1_02_37_44</strain>
    </source>
</reference>
<comment type="caution">
    <text evidence="10">The sequence shown here is derived from an EMBL/GenBank/DDBJ whole genome shotgun (WGS) entry which is preliminary data.</text>
</comment>
<dbReference type="AlphaFoldDB" id="A0A1J4TA48"/>
<feature type="transmembrane region" description="Helical" evidence="8">
    <location>
        <begin position="155"/>
        <end position="176"/>
    </location>
</feature>
<evidence type="ECO:0000256" key="1">
    <source>
        <dbReference type="ARBA" id="ARBA00004141"/>
    </source>
</evidence>
<sequence length="242" mass="27842">MVDFRFAYLFGCLIFGLIWLFIYLRRSDLRKEQLFMSFFVAIFGLTEPIFFGEYWHPQFIFSFSSFNLSLEDILLCFFYGGIASTLYEFVFNDVLKTYSRESKKTRILEVVVAILSGIAIFLLFWSTFKINIIYASAIGAIAAGLVFVFFRKDLFIPAIVGGIIMSLVSFTVLAFLGQIFKGIFNVWWRIDLLSGIRILSIPVEEIVWHFSLGFAAGPMYEVWKGYKDISTNPTKIPKMPIA</sequence>
<feature type="transmembrane region" description="Helical" evidence="8">
    <location>
        <begin position="72"/>
        <end position="95"/>
    </location>
</feature>
<feature type="transmembrane region" description="Helical" evidence="8">
    <location>
        <begin position="132"/>
        <end position="150"/>
    </location>
</feature>
<keyword evidence="3 8" id="KW-0812">Transmembrane</keyword>
<dbReference type="STRING" id="1805146.AUJ27_00865"/>
<evidence type="ECO:0000313" key="10">
    <source>
        <dbReference type="EMBL" id="OIO08368.1"/>
    </source>
</evidence>
<evidence type="ECO:0000256" key="7">
    <source>
        <dbReference type="ARBA" id="ARBA00023235"/>
    </source>
</evidence>
<keyword evidence="5 8" id="KW-1133">Transmembrane helix</keyword>
<keyword evidence="7" id="KW-0413">Isomerase</keyword>
<keyword evidence="6 8" id="KW-0472">Membrane</keyword>
<organism evidence="10 11">
    <name type="scientific">Candidatus Falkowbacteria bacterium CG1_02_37_44</name>
    <dbReference type="NCBI Taxonomy" id="1805146"/>
    <lineage>
        <taxon>Bacteria</taxon>
        <taxon>Candidatus Falkowiibacteriota</taxon>
    </lineage>
</organism>
<dbReference type="Pfam" id="PF18916">
    <property type="entry name" value="Lycopene_cyc"/>
    <property type="match status" value="1"/>
</dbReference>
<feature type="domain" description="Lycopene cyclase" evidence="9">
    <location>
        <begin position="132"/>
        <end position="223"/>
    </location>
</feature>
<comment type="subcellular location">
    <subcellularLocation>
        <location evidence="1">Membrane</location>
        <topology evidence="1">Multi-pass membrane protein</topology>
    </subcellularLocation>
</comment>